<dbReference type="Gene3D" id="3.30.450.40">
    <property type="match status" value="1"/>
</dbReference>
<dbReference type="Gene3D" id="1.10.10.10">
    <property type="entry name" value="Winged helix-like DNA-binding domain superfamily/Winged helix DNA-binding domain"/>
    <property type="match status" value="1"/>
</dbReference>
<feature type="domain" description="IclR-ED" evidence="5">
    <location>
        <begin position="78"/>
        <end position="261"/>
    </location>
</feature>
<dbReference type="SUPFAM" id="SSF55781">
    <property type="entry name" value="GAF domain-like"/>
    <property type="match status" value="1"/>
</dbReference>
<keyword evidence="2" id="KW-0238">DNA-binding</keyword>
<evidence type="ECO:0000259" key="4">
    <source>
        <dbReference type="PROSITE" id="PS51077"/>
    </source>
</evidence>
<dbReference type="InterPro" id="IPR036388">
    <property type="entry name" value="WH-like_DNA-bd_sf"/>
</dbReference>
<dbReference type="PANTHER" id="PTHR30136:SF24">
    <property type="entry name" value="HTH-TYPE TRANSCRIPTIONAL REPRESSOR ALLR"/>
    <property type="match status" value="1"/>
</dbReference>
<dbReference type="AlphaFoldDB" id="A0A511N356"/>
<dbReference type="InterPro" id="IPR036390">
    <property type="entry name" value="WH_DNA-bd_sf"/>
</dbReference>
<dbReference type="InterPro" id="IPR005471">
    <property type="entry name" value="Tscrpt_reg_IclR_N"/>
</dbReference>
<organism evidence="6 7">
    <name type="scientific">Deinococcus cellulosilyticus (strain DSM 18568 / NBRC 106333 / KACC 11606 / 5516J-15)</name>
    <dbReference type="NCBI Taxonomy" id="1223518"/>
    <lineage>
        <taxon>Bacteria</taxon>
        <taxon>Thermotogati</taxon>
        <taxon>Deinococcota</taxon>
        <taxon>Deinococci</taxon>
        <taxon>Deinococcales</taxon>
        <taxon>Deinococcaceae</taxon>
        <taxon>Deinococcus</taxon>
    </lineage>
</organism>
<evidence type="ECO:0000313" key="6">
    <source>
        <dbReference type="EMBL" id="GEM47289.1"/>
    </source>
</evidence>
<evidence type="ECO:0000259" key="5">
    <source>
        <dbReference type="PROSITE" id="PS51078"/>
    </source>
</evidence>
<keyword evidence="1" id="KW-0805">Transcription regulation</keyword>
<evidence type="ECO:0000256" key="3">
    <source>
        <dbReference type="ARBA" id="ARBA00023163"/>
    </source>
</evidence>
<keyword evidence="7" id="KW-1185">Reference proteome</keyword>
<dbReference type="SUPFAM" id="SSF46785">
    <property type="entry name" value="Winged helix' DNA-binding domain"/>
    <property type="match status" value="1"/>
</dbReference>
<evidence type="ECO:0000313" key="7">
    <source>
        <dbReference type="Proteomes" id="UP000321306"/>
    </source>
</evidence>
<evidence type="ECO:0000256" key="2">
    <source>
        <dbReference type="ARBA" id="ARBA00023125"/>
    </source>
</evidence>
<dbReference type="GO" id="GO:0003700">
    <property type="term" value="F:DNA-binding transcription factor activity"/>
    <property type="evidence" value="ECO:0007669"/>
    <property type="project" value="TreeGrafter"/>
</dbReference>
<dbReference type="RefSeq" id="WP_146885415.1">
    <property type="nucleotide sequence ID" value="NZ_BJXB01000012.1"/>
</dbReference>
<dbReference type="PROSITE" id="PS51077">
    <property type="entry name" value="HTH_ICLR"/>
    <property type="match status" value="1"/>
</dbReference>
<comment type="caution">
    <text evidence="6">The sequence shown here is derived from an EMBL/GenBank/DDBJ whole genome shotgun (WGS) entry which is preliminary data.</text>
</comment>
<gene>
    <name evidence="6" type="ORF">DC3_29240</name>
</gene>
<reference evidence="6 7" key="1">
    <citation type="submission" date="2019-07" db="EMBL/GenBank/DDBJ databases">
        <title>Whole genome shotgun sequence of Deinococcus cellulosilyticus NBRC 106333.</title>
        <authorList>
            <person name="Hosoyama A."/>
            <person name="Uohara A."/>
            <person name="Ohji S."/>
            <person name="Ichikawa N."/>
        </authorList>
    </citation>
    <scope>NUCLEOTIDE SEQUENCE [LARGE SCALE GENOMIC DNA]</scope>
    <source>
        <strain evidence="6 7">NBRC 106333</strain>
    </source>
</reference>
<dbReference type="EMBL" id="BJXB01000012">
    <property type="protein sequence ID" value="GEM47289.1"/>
    <property type="molecule type" value="Genomic_DNA"/>
</dbReference>
<dbReference type="OrthoDB" id="9791752at2"/>
<dbReference type="Proteomes" id="UP000321306">
    <property type="component" value="Unassembled WGS sequence"/>
</dbReference>
<protein>
    <submittedName>
        <fullName evidence="6">IclR family transcriptional regulator</fullName>
    </submittedName>
</protein>
<name>A0A511N356_DEIC1</name>
<dbReference type="Pfam" id="PF01614">
    <property type="entry name" value="IclR_C"/>
    <property type="match status" value="1"/>
</dbReference>
<proteinExistence type="predicted"/>
<evidence type="ECO:0000256" key="1">
    <source>
        <dbReference type="ARBA" id="ARBA00023015"/>
    </source>
</evidence>
<feature type="domain" description="HTH iclR-type" evidence="4">
    <location>
        <begin position="17"/>
        <end position="77"/>
    </location>
</feature>
<dbReference type="SMART" id="SM00346">
    <property type="entry name" value="HTH_ICLR"/>
    <property type="match status" value="1"/>
</dbReference>
<dbReference type="GO" id="GO:0045892">
    <property type="term" value="P:negative regulation of DNA-templated transcription"/>
    <property type="evidence" value="ECO:0007669"/>
    <property type="project" value="TreeGrafter"/>
</dbReference>
<sequence>MDHSTDHHLNADQESAIPILERPFHLLTFFCPERPIWTLSALARESGLPKASCLRSIRVLEKYRFLRREGDAYRLGSQFIRLGAFVQESSPSRGIALPYLERLRNITGHTSQWAVLDGFDGVYTEVVQAQAGLRLYIVPGQRVDLYCGASARLLLAFAPNSVREHTFQAPHPKYTRTTPTSLEELKTLDTLTQKTWMAASFGEVVEHSVELAAPVFGANGHFLAAISIGAASTAYPTIEELRRDLTLLNETARDLSADLGYSKPWLGDPDFFLTMLKGLQWLPFQD</sequence>
<keyword evidence="3" id="KW-0804">Transcription</keyword>
<dbReference type="GO" id="GO:0003677">
    <property type="term" value="F:DNA binding"/>
    <property type="evidence" value="ECO:0007669"/>
    <property type="project" value="UniProtKB-KW"/>
</dbReference>
<dbReference type="Pfam" id="PF09339">
    <property type="entry name" value="HTH_IclR"/>
    <property type="match status" value="1"/>
</dbReference>
<accession>A0A511N356</accession>
<dbReference type="PANTHER" id="PTHR30136">
    <property type="entry name" value="HELIX-TURN-HELIX TRANSCRIPTIONAL REGULATOR, ICLR FAMILY"/>
    <property type="match status" value="1"/>
</dbReference>
<dbReference type="InterPro" id="IPR014757">
    <property type="entry name" value="Tscrpt_reg_IclR_C"/>
</dbReference>
<dbReference type="InterPro" id="IPR029016">
    <property type="entry name" value="GAF-like_dom_sf"/>
</dbReference>
<dbReference type="InterPro" id="IPR050707">
    <property type="entry name" value="HTH_MetabolicPath_Reg"/>
</dbReference>
<dbReference type="PROSITE" id="PS51078">
    <property type="entry name" value="ICLR_ED"/>
    <property type="match status" value="1"/>
</dbReference>